<dbReference type="NCBIfam" id="TIGR02777">
    <property type="entry name" value="LigD_PE_dom"/>
    <property type="match status" value="1"/>
</dbReference>
<evidence type="ECO:0000256" key="1">
    <source>
        <dbReference type="SAM" id="MobiDB-lite"/>
    </source>
</evidence>
<dbReference type="InterPro" id="IPR014144">
    <property type="entry name" value="LigD_PE_domain"/>
</dbReference>
<dbReference type="PANTHER" id="PTHR39465">
    <property type="entry name" value="DNA LIGASE D, 3'-PHOSPHOESTERASE DOMAIN"/>
    <property type="match status" value="1"/>
</dbReference>
<evidence type="ECO:0000259" key="2">
    <source>
        <dbReference type="Pfam" id="PF13298"/>
    </source>
</evidence>
<dbReference type="Pfam" id="PF13298">
    <property type="entry name" value="LigD_N"/>
    <property type="match status" value="1"/>
</dbReference>
<name>A0A6L5GH83_9ACTN</name>
<dbReference type="GO" id="GO:0016874">
    <property type="term" value="F:ligase activity"/>
    <property type="evidence" value="ECO:0007669"/>
    <property type="project" value="UniProtKB-KW"/>
</dbReference>
<proteinExistence type="predicted"/>
<dbReference type="AlphaFoldDB" id="A0A6L5GH83"/>
<comment type="caution">
    <text evidence="3">The sequence shown here is derived from an EMBL/GenBank/DDBJ whole genome shotgun (WGS) entry which is preliminary data.</text>
</comment>
<reference evidence="3 4" key="1">
    <citation type="submission" date="2019-10" db="EMBL/GenBank/DDBJ databases">
        <title>Glycomyces albidus sp. nov., a novel actinomycete isolated from rhizosphere soil of wheat (Triticum aestivum L.).</title>
        <authorList>
            <person name="Qian L."/>
        </authorList>
    </citation>
    <scope>NUCLEOTIDE SEQUENCE [LARGE SCALE GENOMIC DNA]</scope>
    <source>
        <strain evidence="3 4">NEAU-7082</strain>
    </source>
</reference>
<accession>A0A6L5GH83</accession>
<keyword evidence="3" id="KW-0436">Ligase</keyword>
<dbReference type="Proteomes" id="UP000477750">
    <property type="component" value="Unassembled WGS sequence"/>
</dbReference>
<dbReference type="PANTHER" id="PTHR39465:SF1">
    <property type="entry name" value="DNA LIGASE D 3'-PHOSPHOESTERASE DOMAIN-CONTAINING PROTEIN"/>
    <property type="match status" value="1"/>
</dbReference>
<evidence type="ECO:0000313" key="4">
    <source>
        <dbReference type="Proteomes" id="UP000477750"/>
    </source>
</evidence>
<sequence>MARDGKLDRYLEMRDLSKSGEPAGGRRRGKGDRFVIQRHEARRLHFDFRLQVGDVLVSWAVPKGPSLNPADKRLAVQTEDHPLDYAEFEGRIPKREYGGGTVIVWDIGTYRNLTKKKGKPVPMEEAVEHGHVKVWLEGEKLTGGFALSRMGDGRDWLLVKIDDEGADRRRKPAKTRLESVLTGRRNKDL</sequence>
<feature type="region of interest" description="Disordered" evidence="1">
    <location>
        <begin position="168"/>
        <end position="189"/>
    </location>
</feature>
<gene>
    <name evidence="3" type="ORF">GFD30_24790</name>
</gene>
<organism evidence="3 4">
    <name type="scientific">Glycomyces albidus</name>
    <dbReference type="NCBI Taxonomy" id="2656774"/>
    <lineage>
        <taxon>Bacteria</taxon>
        <taxon>Bacillati</taxon>
        <taxon>Actinomycetota</taxon>
        <taxon>Actinomycetes</taxon>
        <taxon>Glycomycetales</taxon>
        <taxon>Glycomycetaceae</taxon>
        <taxon>Glycomyces</taxon>
    </lineage>
</organism>
<keyword evidence="4" id="KW-1185">Reference proteome</keyword>
<feature type="domain" description="DNA ligase D 3'-phosphoesterase" evidence="2">
    <location>
        <begin position="37"/>
        <end position="149"/>
    </location>
</feature>
<dbReference type="RefSeq" id="WP_153027836.1">
    <property type="nucleotide sequence ID" value="NZ_WIAO01000055.1"/>
</dbReference>
<dbReference type="EMBL" id="WIAO01000055">
    <property type="protein sequence ID" value="MQM28753.1"/>
    <property type="molecule type" value="Genomic_DNA"/>
</dbReference>
<protein>
    <submittedName>
        <fullName evidence="3">DNA ligase</fullName>
    </submittedName>
</protein>
<evidence type="ECO:0000313" key="3">
    <source>
        <dbReference type="EMBL" id="MQM28753.1"/>
    </source>
</evidence>